<evidence type="ECO:0000313" key="2">
    <source>
        <dbReference type="Proteomes" id="UP000276133"/>
    </source>
</evidence>
<gene>
    <name evidence="1" type="ORF">BpHYR1_020895</name>
</gene>
<comment type="caution">
    <text evidence="1">The sequence shown here is derived from an EMBL/GenBank/DDBJ whole genome shotgun (WGS) entry which is preliminary data.</text>
</comment>
<protein>
    <submittedName>
        <fullName evidence="1">Uncharacterized protein</fullName>
    </submittedName>
</protein>
<accession>A0A3M7RWF9</accession>
<dbReference type="Proteomes" id="UP000276133">
    <property type="component" value="Unassembled WGS sequence"/>
</dbReference>
<organism evidence="1 2">
    <name type="scientific">Brachionus plicatilis</name>
    <name type="common">Marine rotifer</name>
    <name type="synonym">Brachionus muelleri</name>
    <dbReference type="NCBI Taxonomy" id="10195"/>
    <lineage>
        <taxon>Eukaryota</taxon>
        <taxon>Metazoa</taxon>
        <taxon>Spiralia</taxon>
        <taxon>Gnathifera</taxon>
        <taxon>Rotifera</taxon>
        <taxon>Eurotatoria</taxon>
        <taxon>Monogononta</taxon>
        <taxon>Pseudotrocha</taxon>
        <taxon>Ploima</taxon>
        <taxon>Brachionidae</taxon>
        <taxon>Brachionus</taxon>
    </lineage>
</organism>
<dbReference type="EMBL" id="REGN01002492">
    <property type="protein sequence ID" value="RNA27789.1"/>
    <property type="molecule type" value="Genomic_DNA"/>
</dbReference>
<evidence type="ECO:0000313" key="1">
    <source>
        <dbReference type="EMBL" id="RNA27789.1"/>
    </source>
</evidence>
<dbReference type="AlphaFoldDB" id="A0A3M7RWF9"/>
<name>A0A3M7RWF9_BRAPC</name>
<keyword evidence="2" id="KW-1185">Reference proteome</keyword>
<sequence length="95" mass="11005">MENDKSEMYTTTEGVEQNFPLGDHDNIANFLNLNLKKVTGISHLTSQSLKSLNIRQTHLLCHQLCLVLYENKEIKINETSIFKRIDYVNELILII</sequence>
<proteinExistence type="predicted"/>
<reference evidence="1 2" key="1">
    <citation type="journal article" date="2018" name="Sci. Rep.">
        <title>Genomic signatures of local adaptation to the degree of environmental predictability in rotifers.</title>
        <authorList>
            <person name="Franch-Gras L."/>
            <person name="Hahn C."/>
            <person name="Garcia-Roger E.M."/>
            <person name="Carmona M.J."/>
            <person name="Serra M."/>
            <person name="Gomez A."/>
        </authorList>
    </citation>
    <scope>NUCLEOTIDE SEQUENCE [LARGE SCALE GENOMIC DNA]</scope>
    <source>
        <strain evidence="1">HYR1</strain>
    </source>
</reference>